<keyword evidence="3 6" id="KW-0808">Transferase</keyword>
<dbReference type="InterPro" id="IPR050512">
    <property type="entry name" value="Sulf_AdTrans/APS_kinase"/>
</dbReference>
<sequence length="196" mass="21832">MEDNIFAYDYEEVKELRSSVKGHQPLVVWLTGLSGSGKSTIAKALEIQLINDGFHTSTLDGDNLRTGLNSGLGFSKEDREENLRRVAEVAKLMIDAGLIVIAAFVSPLKENRELVKNTVGASRFMEVFIDTPLEICEKRDVKGLYQLAREGKIKDFTGINAPYEKPEGPDFHIETSIFTVEKSVAILSKEIRSKIN</sequence>
<dbReference type="GO" id="GO:0010134">
    <property type="term" value="P:sulfate assimilation via adenylyl sulfate reduction"/>
    <property type="evidence" value="ECO:0007669"/>
    <property type="project" value="TreeGrafter"/>
</dbReference>
<protein>
    <recommendedName>
        <fullName evidence="2 6">Adenylyl-sulfate kinase</fullName>
        <ecNumber evidence="2 6">2.7.1.25</ecNumber>
    </recommendedName>
    <alternativeName>
        <fullName evidence="6">APS kinase</fullName>
    </alternativeName>
    <alternativeName>
        <fullName evidence="6">ATP adenosine-5'-phosphosulfate 3'-phosphotransferase</fullName>
    </alternativeName>
    <alternativeName>
        <fullName evidence="6">Adenosine-5'-phosphosulfate kinase</fullName>
    </alternativeName>
</protein>
<dbReference type="EC" id="2.7.1.25" evidence="2 6"/>
<evidence type="ECO:0000256" key="3">
    <source>
        <dbReference type="ARBA" id="ARBA00022679"/>
    </source>
</evidence>
<dbReference type="RefSeq" id="WP_303687501.1">
    <property type="nucleotide sequence ID" value="NZ_CAJXYO010000053.1"/>
</dbReference>
<feature type="binding site" evidence="6">
    <location>
        <begin position="32"/>
        <end position="39"/>
    </location>
    <ligand>
        <name>ATP</name>
        <dbReference type="ChEBI" id="CHEBI:30616"/>
    </ligand>
</feature>
<comment type="similarity">
    <text evidence="6 7">Belongs to the APS kinase family.</text>
</comment>
<evidence type="ECO:0000256" key="2">
    <source>
        <dbReference type="ARBA" id="ARBA00012121"/>
    </source>
</evidence>
<dbReference type="UniPathway" id="UPA00140">
    <property type="reaction ID" value="UER00205"/>
</dbReference>
<dbReference type="HAMAP" id="MF_00065">
    <property type="entry name" value="Adenylyl_sulf_kinase"/>
    <property type="match status" value="1"/>
</dbReference>
<dbReference type="GO" id="GO:0004020">
    <property type="term" value="F:adenylylsulfate kinase activity"/>
    <property type="evidence" value="ECO:0007669"/>
    <property type="project" value="UniProtKB-UniRule"/>
</dbReference>
<keyword evidence="6 7" id="KW-0418">Kinase</keyword>
<gene>
    <name evidence="6" type="primary">cysC</name>
    <name evidence="9" type="ORF">A9Q93_11060</name>
</gene>
<evidence type="ECO:0000256" key="7">
    <source>
        <dbReference type="RuleBase" id="RU004347"/>
    </source>
</evidence>
<comment type="catalytic activity">
    <reaction evidence="1 6 7">
        <text>adenosine 5'-phosphosulfate + ATP = 3'-phosphoadenylyl sulfate + ADP + H(+)</text>
        <dbReference type="Rhea" id="RHEA:24152"/>
        <dbReference type="ChEBI" id="CHEBI:15378"/>
        <dbReference type="ChEBI" id="CHEBI:30616"/>
        <dbReference type="ChEBI" id="CHEBI:58243"/>
        <dbReference type="ChEBI" id="CHEBI:58339"/>
        <dbReference type="ChEBI" id="CHEBI:456216"/>
        <dbReference type="EC" id="2.7.1.25"/>
    </reaction>
</comment>
<dbReference type="GO" id="GO:0004781">
    <property type="term" value="F:sulfate adenylyltransferase (ATP) activity"/>
    <property type="evidence" value="ECO:0007669"/>
    <property type="project" value="TreeGrafter"/>
</dbReference>
<dbReference type="InterPro" id="IPR002891">
    <property type="entry name" value="APS"/>
</dbReference>
<dbReference type="SUPFAM" id="SSF52540">
    <property type="entry name" value="P-loop containing nucleoside triphosphate hydrolases"/>
    <property type="match status" value="1"/>
</dbReference>
<comment type="pathway">
    <text evidence="6 7">Sulfur metabolism; hydrogen sulfide biosynthesis; sulfite from sulfate: step 2/3.</text>
</comment>
<evidence type="ECO:0000256" key="4">
    <source>
        <dbReference type="ARBA" id="ARBA00022741"/>
    </source>
</evidence>
<keyword evidence="6" id="KW-0597">Phosphoprotein</keyword>
<evidence type="ECO:0000313" key="9">
    <source>
        <dbReference type="EMBL" id="OUS11745.1"/>
    </source>
</evidence>
<dbReference type="PANTHER" id="PTHR42700">
    <property type="entry name" value="SULFATE ADENYLYLTRANSFERASE"/>
    <property type="match status" value="1"/>
</dbReference>
<evidence type="ECO:0000256" key="6">
    <source>
        <dbReference type="HAMAP-Rule" id="MF_00065"/>
    </source>
</evidence>
<evidence type="ECO:0000256" key="1">
    <source>
        <dbReference type="ARBA" id="ARBA00001823"/>
    </source>
</evidence>
<dbReference type="GO" id="GO:0070814">
    <property type="term" value="P:hydrogen sulfide biosynthetic process"/>
    <property type="evidence" value="ECO:0007669"/>
    <property type="project" value="UniProtKB-UniRule"/>
</dbReference>
<evidence type="ECO:0000313" key="10">
    <source>
        <dbReference type="Proteomes" id="UP000196102"/>
    </source>
</evidence>
<evidence type="ECO:0000256" key="5">
    <source>
        <dbReference type="ARBA" id="ARBA00022840"/>
    </source>
</evidence>
<feature type="domain" description="APS kinase" evidence="8">
    <location>
        <begin position="24"/>
        <end position="173"/>
    </location>
</feature>
<dbReference type="InterPro" id="IPR027417">
    <property type="entry name" value="P-loop_NTPase"/>
</dbReference>
<dbReference type="NCBIfam" id="TIGR00455">
    <property type="entry name" value="apsK"/>
    <property type="match status" value="1"/>
</dbReference>
<accession>A0A1Z8AN17</accession>
<comment type="function">
    <text evidence="6 7">Catalyzes the synthesis of activated sulfate.</text>
</comment>
<reference evidence="10" key="1">
    <citation type="journal article" date="2017" name="Proc. Natl. Acad. Sci. U.S.A.">
        <title>Simulation of Deepwater Horizon oil plume reveals substrate specialization within a complex community of hydrocarbon-degraders.</title>
        <authorList>
            <person name="Hu P."/>
            <person name="Dubinsky E.A."/>
            <person name="Probst A.J."/>
            <person name="Wang J."/>
            <person name="Sieber C.M.K."/>
            <person name="Tom L.M."/>
            <person name="Gardinali P."/>
            <person name="Banfield J.F."/>
            <person name="Atlas R.M."/>
            <person name="Andersen G.L."/>
        </authorList>
    </citation>
    <scope>NUCLEOTIDE SEQUENCE [LARGE SCALE GENOMIC DNA]</scope>
</reference>
<dbReference type="GO" id="GO:0005524">
    <property type="term" value="F:ATP binding"/>
    <property type="evidence" value="ECO:0007669"/>
    <property type="project" value="UniProtKB-UniRule"/>
</dbReference>
<keyword evidence="5 6" id="KW-0067">ATP-binding</keyword>
<comment type="caution">
    <text evidence="9">The sequence shown here is derived from an EMBL/GenBank/DDBJ whole genome shotgun (WGS) entry which is preliminary data.</text>
</comment>
<dbReference type="PANTHER" id="PTHR42700:SF1">
    <property type="entry name" value="SULFATE ADENYLYLTRANSFERASE"/>
    <property type="match status" value="1"/>
</dbReference>
<dbReference type="GO" id="GO:0019379">
    <property type="term" value="P:sulfate assimilation, phosphoadenylyl sulfate reduction by phosphoadenylyl-sulfate reductase (thioredoxin)"/>
    <property type="evidence" value="ECO:0007669"/>
    <property type="project" value="TreeGrafter"/>
</dbReference>
<dbReference type="CDD" id="cd02027">
    <property type="entry name" value="APSK"/>
    <property type="match status" value="1"/>
</dbReference>
<organism evidence="9 10">
    <name type="scientific">Nonlabens dokdonensis</name>
    <dbReference type="NCBI Taxonomy" id="328515"/>
    <lineage>
        <taxon>Bacteria</taxon>
        <taxon>Pseudomonadati</taxon>
        <taxon>Bacteroidota</taxon>
        <taxon>Flavobacteriia</taxon>
        <taxon>Flavobacteriales</taxon>
        <taxon>Flavobacteriaceae</taxon>
        <taxon>Nonlabens</taxon>
    </lineage>
</organism>
<keyword evidence="4 6" id="KW-0547">Nucleotide-binding</keyword>
<name>A0A1Z8AN17_9FLAO</name>
<dbReference type="Proteomes" id="UP000196102">
    <property type="component" value="Unassembled WGS sequence"/>
</dbReference>
<dbReference type="GO" id="GO:0005737">
    <property type="term" value="C:cytoplasm"/>
    <property type="evidence" value="ECO:0007669"/>
    <property type="project" value="TreeGrafter"/>
</dbReference>
<dbReference type="Pfam" id="PF01583">
    <property type="entry name" value="APS_kinase"/>
    <property type="match status" value="1"/>
</dbReference>
<dbReference type="NCBIfam" id="NF003013">
    <property type="entry name" value="PRK03846.1"/>
    <property type="match status" value="1"/>
</dbReference>
<dbReference type="EMBL" id="MAAX01000174">
    <property type="protein sequence ID" value="OUS11745.1"/>
    <property type="molecule type" value="Genomic_DNA"/>
</dbReference>
<dbReference type="InterPro" id="IPR059117">
    <property type="entry name" value="APS_kinase_dom"/>
</dbReference>
<dbReference type="Gene3D" id="3.40.50.300">
    <property type="entry name" value="P-loop containing nucleotide triphosphate hydrolases"/>
    <property type="match status" value="1"/>
</dbReference>
<feature type="active site" description="Phosphoserine intermediate" evidence="6">
    <location>
        <position position="106"/>
    </location>
</feature>
<proteinExistence type="inferred from homology"/>
<dbReference type="AlphaFoldDB" id="A0A1Z8AN17"/>
<evidence type="ECO:0000259" key="8">
    <source>
        <dbReference type="Pfam" id="PF01583"/>
    </source>
</evidence>